<organism evidence="1 2">
    <name type="scientific">Okeania hirsuta</name>
    <dbReference type="NCBI Taxonomy" id="1458930"/>
    <lineage>
        <taxon>Bacteria</taxon>
        <taxon>Bacillati</taxon>
        <taxon>Cyanobacteriota</taxon>
        <taxon>Cyanophyceae</taxon>
        <taxon>Oscillatoriophycideae</taxon>
        <taxon>Oscillatoriales</taxon>
        <taxon>Microcoleaceae</taxon>
        <taxon>Okeania</taxon>
    </lineage>
</organism>
<proteinExistence type="predicted"/>
<dbReference type="RefSeq" id="WP_192901313.1">
    <property type="nucleotide sequence ID" value="NZ_CAWOLW010000139.1"/>
</dbReference>
<protein>
    <submittedName>
        <fullName evidence="1">Uncharacterized protein</fullName>
    </submittedName>
</protein>
<dbReference type="AlphaFoldDB" id="A0A3N6RFL0"/>
<keyword evidence="2" id="KW-1185">Reference proteome</keyword>
<dbReference type="Gene3D" id="3.30.450.20">
    <property type="entry name" value="PAS domain"/>
    <property type="match status" value="1"/>
</dbReference>
<feature type="non-terminal residue" evidence="1">
    <location>
        <position position="307"/>
    </location>
</feature>
<dbReference type="Proteomes" id="UP000269154">
    <property type="component" value="Unassembled WGS sequence"/>
</dbReference>
<gene>
    <name evidence="1" type="ORF">D5R40_26220</name>
</gene>
<accession>A0A3N6RFL0</accession>
<reference evidence="1 2" key="1">
    <citation type="journal article" date="2018" name="ACS Chem. Biol.">
        <title>Ketoreductase domain dysfunction expands chemodiversity: malyngamide biosynthesis in the cyanobacterium Okeania hirsuta.</title>
        <authorList>
            <person name="Moss N.A."/>
            <person name="Leao T."/>
            <person name="Rankin M."/>
            <person name="McCullough T.M."/>
            <person name="Qu P."/>
            <person name="Korobeynikov A."/>
            <person name="Smith J.L."/>
            <person name="Gerwick L."/>
            <person name="Gerwick W.H."/>
        </authorList>
    </citation>
    <scope>NUCLEOTIDE SEQUENCE [LARGE SCALE GENOMIC DNA]</scope>
    <source>
        <strain evidence="1 2">PAB10Feb10-1</strain>
    </source>
</reference>
<evidence type="ECO:0000313" key="1">
    <source>
        <dbReference type="EMBL" id="RQH27980.1"/>
    </source>
</evidence>
<dbReference type="EMBL" id="RCBY01000223">
    <property type="protein sequence ID" value="RQH27980.1"/>
    <property type="molecule type" value="Genomic_DNA"/>
</dbReference>
<dbReference type="SUPFAM" id="SSF103190">
    <property type="entry name" value="Sensory domain-like"/>
    <property type="match status" value="1"/>
</dbReference>
<name>A0A3N6RFL0_9CYAN</name>
<comment type="caution">
    <text evidence="1">The sequence shown here is derived from an EMBL/GenBank/DDBJ whole genome shotgun (WGS) entry which is preliminary data.</text>
</comment>
<dbReference type="CDD" id="cd12914">
    <property type="entry name" value="PDC1_DGC_like"/>
    <property type="match status" value="1"/>
</dbReference>
<sequence>MIKSANQSLNAAASQTVANIDAFVSANLMAIVTEAQQETLASYLKTAPSTSPALKEQVLNTLNTLIAKDKIFLVSSAILDTNGQNLLDTHFPQIGQDESERDYFQVTLVTGEPFVSNVEFSELDGKPYLYFSQSVRDRETGKVVGVLRSQYSATKLQHIVLENNNLAGSFSFPILLDDKNLRLAQGYRDDGNLPEELLFQFLAPPEADTIQELQAIYRLPPSIPNATKLTKFDEFAANFSPERPYFDTILSEEKKVKYAGALEATQTISWKVAYLRPKSVFLQPIKIQTRNNLLLAFGTTIAAIGVG</sequence>
<dbReference type="InterPro" id="IPR029151">
    <property type="entry name" value="Sensor-like_sf"/>
</dbReference>
<evidence type="ECO:0000313" key="2">
    <source>
        <dbReference type="Proteomes" id="UP000269154"/>
    </source>
</evidence>